<keyword evidence="2" id="KW-1185">Reference proteome</keyword>
<protein>
    <submittedName>
        <fullName evidence="1">Uncharacterized protein</fullName>
    </submittedName>
</protein>
<evidence type="ECO:0000313" key="1">
    <source>
        <dbReference type="EMBL" id="CAK7329578.1"/>
    </source>
</evidence>
<dbReference type="Proteomes" id="UP001314170">
    <property type="component" value="Unassembled WGS sequence"/>
</dbReference>
<gene>
    <name evidence="1" type="ORF">DCAF_LOCUS7333</name>
</gene>
<dbReference type="AlphaFoldDB" id="A0AAV1R6N2"/>
<reference evidence="1 2" key="1">
    <citation type="submission" date="2024-01" db="EMBL/GenBank/DDBJ databases">
        <authorList>
            <person name="Waweru B."/>
        </authorList>
    </citation>
    <scope>NUCLEOTIDE SEQUENCE [LARGE SCALE GENOMIC DNA]</scope>
</reference>
<sequence>LHVNGNKCSLKKEAQLHWTFRGLSCKMIDLNAGRLEPPVFIPEKNKQFLLENGEPSIIESIHLDWDNYFSQKAQNQL</sequence>
<dbReference type="EMBL" id="CAWUPB010000913">
    <property type="protein sequence ID" value="CAK7329578.1"/>
    <property type="molecule type" value="Genomic_DNA"/>
</dbReference>
<evidence type="ECO:0000313" key="2">
    <source>
        <dbReference type="Proteomes" id="UP001314170"/>
    </source>
</evidence>
<feature type="non-terminal residue" evidence="1">
    <location>
        <position position="1"/>
    </location>
</feature>
<name>A0AAV1R6N2_9ROSI</name>
<accession>A0AAV1R6N2</accession>
<comment type="caution">
    <text evidence="1">The sequence shown here is derived from an EMBL/GenBank/DDBJ whole genome shotgun (WGS) entry which is preliminary data.</text>
</comment>
<proteinExistence type="predicted"/>
<organism evidence="1 2">
    <name type="scientific">Dovyalis caffra</name>
    <dbReference type="NCBI Taxonomy" id="77055"/>
    <lineage>
        <taxon>Eukaryota</taxon>
        <taxon>Viridiplantae</taxon>
        <taxon>Streptophyta</taxon>
        <taxon>Embryophyta</taxon>
        <taxon>Tracheophyta</taxon>
        <taxon>Spermatophyta</taxon>
        <taxon>Magnoliopsida</taxon>
        <taxon>eudicotyledons</taxon>
        <taxon>Gunneridae</taxon>
        <taxon>Pentapetalae</taxon>
        <taxon>rosids</taxon>
        <taxon>fabids</taxon>
        <taxon>Malpighiales</taxon>
        <taxon>Salicaceae</taxon>
        <taxon>Flacourtieae</taxon>
        <taxon>Dovyalis</taxon>
    </lineage>
</organism>